<evidence type="ECO:0000313" key="2">
    <source>
        <dbReference type="EMBL" id="MBZ3888834.1"/>
    </source>
</evidence>
<dbReference type="EMBL" id="JAATJV010426688">
    <property type="protein sequence ID" value="MBZ3888834.1"/>
    <property type="molecule type" value="Genomic_DNA"/>
</dbReference>
<evidence type="ECO:0000313" key="3">
    <source>
        <dbReference type="Proteomes" id="UP001166674"/>
    </source>
</evidence>
<comment type="caution">
    <text evidence="2">The sequence shown here is derived from an EMBL/GenBank/DDBJ whole genome shotgun (WGS) entry which is preliminary data.</text>
</comment>
<feature type="region of interest" description="Disordered" evidence="1">
    <location>
        <begin position="1"/>
        <end position="89"/>
    </location>
</feature>
<feature type="compositionally biased region" description="Basic residues" evidence="1">
    <location>
        <begin position="75"/>
        <end position="85"/>
    </location>
</feature>
<dbReference type="Proteomes" id="UP001166674">
    <property type="component" value="Unassembled WGS sequence"/>
</dbReference>
<evidence type="ECO:0000256" key="1">
    <source>
        <dbReference type="SAM" id="MobiDB-lite"/>
    </source>
</evidence>
<dbReference type="AlphaFoldDB" id="A0AA41NFH5"/>
<name>A0AA41NFH5_SCICA</name>
<protein>
    <submittedName>
        <fullName evidence="2">Sphingosine-1-phosphate phosphatase 1</fullName>
    </submittedName>
</protein>
<proteinExistence type="predicted"/>
<feature type="compositionally biased region" description="Polar residues" evidence="1">
    <location>
        <begin position="54"/>
        <end position="74"/>
    </location>
</feature>
<gene>
    <name evidence="2" type="ORF">SUZIE_199925</name>
</gene>
<sequence>MVQQLPNLGGATESGPFPASVRVEAPPNRSAERREDEKVEAPLAGDPRGRGLQSGATQSPQPPGVTTVSAQTSRTQRHPQWHVKRAGGPVGPSLIVARGLPATQLAARRATGRSPICSAWARSWATDSLHHVLPFLDLEPVRPGGSQAGDHLGAGHVPGPVHQGHHPLAVALLPACVKLEFFCNSEYSMPSTHAVSGTPISVSMVLLTYGSWQYPPVCGLLLIPGVL</sequence>
<organism evidence="2 3">
    <name type="scientific">Sciurus carolinensis</name>
    <name type="common">Eastern gray squirrel</name>
    <dbReference type="NCBI Taxonomy" id="30640"/>
    <lineage>
        <taxon>Eukaryota</taxon>
        <taxon>Metazoa</taxon>
        <taxon>Chordata</taxon>
        <taxon>Craniata</taxon>
        <taxon>Vertebrata</taxon>
        <taxon>Euteleostomi</taxon>
        <taxon>Mammalia</taxon>
        <taxon>Eutheria</taxon>
        <taxon>Euarchontoglires</taxon>
        <taxon>Glires</taxon>
        <taxon>Rodentia</taxon>
        <taxon>Sciuromorpha</taxon>
        <taxon>Sciuridae</taxon>
        <taxon>Sciurinae</taxon>
        <taxon>Sciurini</taxon>
        <taxon>Sciurus</taxon>
    </lineage>
</organism>
<accession>A0AA41NFH5</accession>
<reference evidence="2" key="1">
    <citation type="submission" date="2020-03" db="EMBL/GenBank/DDBJ databases">
        <title>Studies in the Genomics of Life Span.</title>
        <authorList>
            <person name="Glass D."/>
        </authorList>
    </citation>
    <scope>NUCLEOTIDE SEQUENCE</scope>
    <source>
        <strain evidence="2">SUZIE</strain>
        <tissue evidence="2">Muscle</tissue>
    </source>
</reference>
<keyword evidence="3" id="KW-1185">Reference proteome</keyword>
<feature type="compositionally biased region" description="Basic and acidic residues" evidence="1">
    <location>
        <begin position="30"/>
        <end position="40"/>
    </location>
</feature>